<evidence type="ECO:0000313" key="1">
    <source>
        <dbReference type="EMBL" id="VVC98639.1"/>
    </source>
</evidence>
<sequence length="182" mass="20802">MKYVLHPKHVHYNPVLGYYVADDDEEDENQILPQLEIADDLPSTPSFLQTPRKTYKSVEFNPKPVAQTVPNNDNINSAHKPLGSIITNEQKELAVKIIVERLKLVQSFTKSNDKKEINDNVTNKDSQHKILSQIQDKDQIMKDVMKAETLKQKALDIVNRSIQSAELVTEEINKEINNEAKN</sequence>
<organism evidence="1 2">
    <name type="scientific">Leptidea sinapis</name>
    <dbReference type="NCBI Taxonomy" id="189913"/>
    <lineage>
        <taxon>Eukaryota</taxon>
        <taxon>Metazoa</taxon>
        <taxon>Ecdysozoa</taxon>
        <taxon>Arthropoda</taxon>
        <taxon>Hexapoda</taxon>
        <taxon>Insecta</taxon>
        <taxon>Pterygota</taxon>
        <taxon>Neoptera</taxon>
        <taxon>Endopterygota</taxon>
        <taxon>Lepidoptera</taxon>
        <taxon>Glossata</taxon>
        <taxon>Ditrysia</taxon>
        <taxon>Papilionoidea</taxon>
        <taxon>Pieridae</taxon>
        <taxon>Dismorphiinae</taxon>
        <taxon>Leptidea</taxon>
    </lineage>
</organism>
<accession>A0A5E4QMT9</accession>
<keyword evidence="2" id="KW-1185">Reference proteome</keyword>
<proteinExistence type="predicted"/>
<dbReference type="AlphaFoldDB" id="A0A5E4QMT9"/>
<evidence type="ECO:0000313" key="2">
    <source>
        <dbReference type="Proteomes" id="UP000324832"/>
    </source>
</evidence>
<reference evidence="1 2" key="1">
    <citation type="submission" date="2017-07" db="EMBL/GenBank/DDBJ databases">
        <authorList>
            <person name="Talla V."/>
            <person name="Backstrom N."/>
        </authorList>
    </citation>
    <scope>NUCLEOTIDE SEQUENCE [LARGE SCALE GENOMIC DNA]</scope>
</reference>
<name>A0A5E4QMT9_9NEOP</name>
<protein>
    <submittedName>
        <fullName evidence="1">Uncharacterized protein</fullName>
    </submittedName>
</protein>
<dbReference type="EMBL" id="FZQP02003690">
    <property type="protein sequence ID" value="VVC98639.1"/>
    <property type="molecule type" value="Genomic_DNA"/>
</dbReference>
<gene>
    <name evidence="1" type="ORF">LSINAPIS_LOCUS9680</name>
</gene>
<dbReference type="Proteomes" id="UP000324832">
    <property type="component" value="Unassembled WGS sequence"/>
</dbReference>